<evidence type="ECO:0000313" key="2">
    <source>
        <dbReference type="EMBL" id="MCS0629895.1"/>
    </source>
</evidence>
<reference evidence="2" key="1">
    <citation type="submission" date="2022-08" db="EMBL/GenBank/DDBJ databases">
        <title>Reclassification of Massilia species as members of the genera Telluria, Duganella, Pseudoduganella, Mokoshia gen. nov. and Zemynaea gen. nov. using orthogonal and non-orthogonal genome-based approaches.</title>
        <authorList>
            <person name="Bowman J.P."/>
        </authorList>
    </citation>
    <scope>NUCLEOTIDE SEQUENCE</scope>
    <source>
        <strain evidence="2">LMG 11547</strain>
    </source>
</reference>
<feature type="signal peptide" evidence="1">
    <location>
        <begin position="1"/>
        <end position="24"/>
    </location>
</feature>
<dbReference type="InterPro" id="IPR016187">
    <property type="entry name" value="CTDL_fold"/>
</dbReference>
<proteinExistence type="predicted"/>
<keyword evidence="3" id="KW-1185">Reference proteome</keyword>
<name>A0ABT2BXP5_9BURK</name>
<dbReference type="Proteomes" id="UP001165263">
    <property type="component" value="Unassembled WGS sequence"/>
</dbReference>
<evidence type="ECO:0000256" key="1">
    <source>
        <dbReference type="SAM" id="SignalP"/>
    </source>
</evidence>
<accession>A0ABT2BXP5</accession>
<dbReference type="EMBL" id="JANUHC010000003">
    <property type="protein sequence ID" value="MCS0629895.1"/>
    <property type="molecule type" value="Genomic_DNA"/>
</dbReference>
<organism evidence="2 3">
    <name type="scientific">Telluria mixta</name>
    <dbReference type="NCBI Taxonomy" id="34071"/>
    <lineage>
        <taxon>Bacteria</taxon>
        <taxon>Pseudomonadati</taxon>
        <taxon>Pseudomonadota</taxon>
        <taxon>Betaproteobacteria</taxon>
        <taxon>Burkholderiales</taxon>
        <taxon>Oxalobacteraceae</taxon>
        <taxon>Telluria group</taxon>
        <taxon>Telluria</taxon>
    </lineage>
</organism>
<dbReference type="PROSITE" id="PS51257">
    <property type="entry name" value="PROKAR_LIPOPROTEIN"/>
    <property type="match status" value="1"/>
</dbReference>
<gene>
    <name evidence="2" type="ORF">NX786_11180</name>
</gene>
<protein>
    <submittedName>
        <fullName evidence="2">Lectin</fullName>
    </submittedName>
</protein>
<sequence>MIHLKHAAVAAALLATACVLPAVAQQSAARSTDPAKPLGFFVTSEGVGKGGNLGGLAGADAQCQKLATTVGAGNRTWHAYLSTQASEGQPAVNARDRIGQGPWYNTRGAVVARDVAHLHGDTLEAARLGNNLTRATVFNEKNEPVKGFGDKPNEHDIITGSTPDGRAFADAADHTCRNYTSSAADASTQLGHFDRTGGGNTSWNSAHASRGCGQENLVSTGGAGLLYCFAVN</sequence>
<keyword evidence="1" id="KW-0732">Signal</keyword>
<dbReference type="SUPFAM" id="SSF56436">
    <property type="entry name" value="C-type lectin-like"/>
    <property type="match status" value="1"/>
</dbReference>
<comment type="caution">
    <text evidence="2">The sequence shown here is derived from an EMBL/GenBank/DDBJ whole genome shotgun (WGS) entry which is preliminary data.</text>
</comment>
<feature type="chain" id="PRO_5047097124" evidence="1">
    <location>
        <begin position="25"/>
        <end position="232"/>
    </location>
</feature>
<dbReference type="Gene3D" id="3.10.100.10">
    <property type="entry name" value="Mannose-Binding Protein A, subunit A"/>
    <property type="match status" value="1"/>
</dbReference>
<dbReference type="RefSeq" id="WP_259448992.1">
    <property type="nucleotide sequence ID" value="NZ_CP119520.1"/>
</dbReference>
<evidence type="ECO:0000313" key="3">
    <source>
        <dbReference type="Proteomes" id="UP001165263"/>
    </source>
</evidence>
<dbReference type="InterPro" id="IPR016186">
    <property type="entry name" value="C-type_lectin-like/link_sf"/>
</dbReference>